<accession>A0ABW3AJB8</accession>
<evidence type="ECO:0000313" key="4">
    <source>
        <dbReference type="EMBL" id="MFD0791057.1"/>
    </source>
</evidence>
<proteinExistence type="inferred from homology"/>
<comment type="similarity">
    <text evidence="1">Belongs to the universal stress protein A family.</text>
</comment>
<feature type="compositionally biased region" description="Basic and acidic residues" evidence="2">
    <location>
        <begin position="1"/>
        <end position="10"/>
    </location>
</feature>
<evidence type="ECO:0000259" key="3">
    <source>
        <dbReference type="Pfam" id="PF00582"/>
    </source>
</evidence>
<dbReference type="InterPro" id="IPR014729">
    <property type="entry name" value="Rossmann-like_a/b/a_fold"/>
</dbReference>
<dbReference type="Pfam" id="PF00582">
    <property type="entry name" value="Usp"/>
    <property type="match status" value="1"/>
</dbReference>
<dbReference type="RefSeq" id="WP_204978864.1">
    <property type="nucleotide sequence ID" value="NZ_JBHTII010000001.1"/>
</dbReference>
<dbReference type="SUPFAM" id="SSF52402">
    <property type="entry name" value="Adenine nucleotide alpha hydrolases-like"/>
    <property type="match status" value="1"/>
</dbReference>
<comment type="caution">
    <text evidence="4">The sequence shown here is derived from an EMBL/GenBank/DDBJ whole genome shotgun (WGS) entry which is preliminary data.</text>
</comment>
<dbReference type="Proteomes" id="UP001597055">
    <property type="component" value="Unassembled WGS sequence"/>
</dbReference>
<dbReference type="CDD" id="cd00293">
    <property type="entry name" value="USP-like"/>
    <property type="match status" value="1"/>
</dbReference>
<evidence type="ECO:0000313" key="5">
    <source>
        <dbReference type="Proteomes" id="UP001597055"/>
    </source>
</evidence>
<evidence type="ECO:0000256" key="1">
    <source>
        <dbReference type="ARBA" id="ARBA00008791"/>
    </source>
</evidence>
<dbReference type="Gene3D" id="3.40.50.620">
    <property type="entry name" value="HUPs"/>
    <property type="match status" value="1"/>
</dbReference>
<feature type="region of interest" description="Disordered" evidence="2">
    <location>
        <begin position="1"/>
        <end position="21"/>
    </location>
</feature>
<evidence type="ECO:0000256" key="2">
    <source>
        <dbReference type="SAM" id="MobiDB-lite"/>
    </source>
</evidence>
<dbReference type="EMBL" id="JBHTII010000001">
    <property type="protein sequence ID" value="MFD0791057.1"/>
    <property type="molecule type" value="Genomic_DNA"/>
</dbReference>
<feature type="domain" description="UspA" evidence="3">
    <location>
        <begin position="24"/>
        <end position="158"/>
    </location>
</feature>
<dbReference type="PRINTS" id="PR01438">
    <property type="entry name" value="UNVRSLSTRESS"/>
</dbReference>
<dbReference type="InterPro" id="IPR006016">
    <property type="entry name" value="UspA"/>
</dbReference>
<gene>
    <name evidence="4" type="ORF">ACFQ0P_11660</name>
</gene>
<keyword evidence="5" id="KW-1185">Reference proteome</keyword>
<name>A0ABW3AJB8_9MICO</name>
<dbReference type="PANTHER" id="PTHR46268:SF6">
    <property type="entry name" value="UNIVERSAL STRESS PROTEIN UP12"/>
    <property type="match status" value="1"/>
</dbReference>
<sequence length="160" mass="16982">MPETVRDPRPHKPQPPLPWSRPGILVGLDGSAGSISALRHAVRMGPQLGLPVHAVVVWDYPTLVSGEYFHPEDDSDPAEGVVDVVGDATDRVFAGDPPVWFTSSLRRGKPARELVEMSKEAAMLVVGGRGHGGFLGLLLGSVSDACAAHADCPVLVVHDR</sequence>
<dbReference type="InterPro" id="IPR006015">
    <property type="entry name" value="Universal_stress_UspA"/>
</dbReference>
<dbReference type="PANTHER" id="PTHR46268">
    <property type="entry name" value="STRESS RESPONSE PROTEIN NHAX"/>
    <property type="match status" value="1"/>
</dbReference>
<protein>
    <submittedName>
        <fullName evidence="4">Universal stress protein</fullName>
    </submittedName>
</protein>
<reference evidence="5" key="1">
    <citation type="journal article" date="2019" name="Int. J. Syst. Evol. Microbiol.">
        <title>The Global Catalogue of Microorganisms (GCM) 10K type strain sequencing project: providing services to taxonomists for standard genome sequencing and annotation.</title>
        <authorList>
            <consortium name="The Broad Institute Genomics Platform"/>
            <consortium name="The Broad Institute Genome Sequencing Center for Infectious Disease"/>
            <person name="Wu L."/>
            <person name="Ma J."/>
        </authorList>
    </citation>
    <scope>NUCLEOTIDE SEQUENCE [LARGE SCALE GENOMIC DNA]</scope>
    <source>
        <strain evidence="5">CCUG 54523</strain>
    </source>
</reference>
<organism evidence="4 5">
    <name type="scientific">Microbacterium insulae</name>
    <dbReference type="NCBI Taxonomy" id="483014"/>
    <lineage>
        <taxon>Bacteria</taxon>
        <taxon>Bacillati</taxon>
        <taxon>Actinomycetota</taxon>
        <taxon>Actinomycetes</taxon>
        <taxon>Micrococcales</taxon>
        <taxon>Microbacteriaceae</taxon>
        <taxon>Microbacterium</taxon>
    </lineage>
</organism>